<proteinExistence type="inferred from homology"/>
<evidence type="ECO:0000259" key="10">
    <source>
        <dbReference type="Pfam" id="PF25005"/>
    </source>
</evidence>
<keyword evidence="5 8" id="KW-0235">DNA replication</keyword>
<feature type="domain" description="DNA replication complex GINS protein PSF2 N-terminal" evidence="10">
    <location>
        <begin position="12"/>
        <end position="71"/>
    </location>
</feature>
<dbReference type="Gene3D" id="3.40.5.50">
    <property type="match status" value="1"/>
</dbReference>
<dbReference type="GO" id="GO:0000727">
    <property type="term" value="P:double-strand break repair via break-induced replication"/>
    <property type="evidence" value="ECO:0007669"/>
    <property type="project" value="EnsemblFungi"/>
</dbReference>
<dbReference type="RefSeq" id="XP_022459605.1">
    <property type="nucleotide sequence ID" value="XM_022602021.1"/>
</dbReference>
<dbReference type="GO" id="GO:0007059">
    <property type="term" value="P:chromosome segregation"/>
    <property type="evidence" value="ECO:0007669"/>
    <property type="project" value="UniProtKB-KW"/>
</dbReference>
<evidence type="ECO:0000256" key="2">
    <source>
        <dbReference type="ARBA" id="ARBA00010565"/>
    </source>
</evidence>
<name>W6MQS6_9ASCO</name>
<comment type="similarity">
    <text evidence="2 8">Belongs to the GINS2/PSF2 family.</text>
</comment>
<dbReference type="InterPro" id="IPR036224">
    <property type="entry name" value="GINS_bundle-like_dom_sf"/>
</dbReference>
<dbReference type="GO" id="GO:0000785">
    <property type="term" value="C:chromatin"/>
    <property type="evidence" value="ECO:0007669"/>
    <property type="project" value="EnsemblFungi"/>
</dbReference>
<dbReference type="OrthoDB" id="1938138at2759"/>
<evidence type="ECO:0000256" key="5">
    <source>
        <dbReference type="ARBA" id="ARBA00022705"/>
    </source>
</evidence>
<evidence type="ECO:0000256" key="7">
    <source>
        <dbReference type="ARBA" id="ARBA00023242"/>
    </source>
</evidence>
<dbReference type="CDD" id="cd11712">
    <property type="entry name" value="GINS_A_psf2"/>
    <property type="match status" value="1"/>
</dbReference>
<evidence type="ECO:0000256" key="4">
    <source>
        <dbReference type="ARBA" id="ARBA00015139"/>
    </source>
</evidence>
<dbReference type="STRING" id="1382522.W6MQS6"/>
<dbReference type="SUPFAM" id="SSF160059">
    <property type="entry name" value="PriA/YqbF domain"/>
    <property type="match status" value="1"/>
</dbReference>
<dbReference type="AlphaFoldDB" id="W6MQS6"/>
<evidence type="ECO:0000313" key="12">
    <source>
        <dbReference type="Proteomes" id="UP000019384"/>
    </source>
</evidence>
<accession>W6MQS6</accession>
<reference evidence="11" key="2">
    <citation type="submission" date="2014-02" db="EMBL/GenBank/DDBJ databases">
        <title>Complete DNA sequence of /Kuraishia capsulata/ illustrates novel genomic features among budding yeasts (/Saccharomycotina/).</title>
        <authorList>
            <person name="Morales L."/>
            <person name="Noel B."/>
            <person name="Porcel B."/>
            <person name="Marcet-Houben M."/>
            <person name="Hullo M-F."/>
            <person name="Sacerdot C."/>
            <person name="Tekaia F."/>
            <person name="Leh-Louis V."/>
            <person name="Despons L."/>
            <person name="Khanna V."/>
            <person name="Aury J-M."/>
            <person name="Barbe V."/>
            <person name="Couloux A."/>
            <person name="Labadie K."/>
            <person name="Pelletier E."/>
            <person name="Souciet J-L."/>
            <person name="Boekhout T."/>
            <person name="Gabaldon T."/>
            <person name="Wincker P."/>
            <person name="Dujon B."/>
        </authorList>
    </citation>
    <scope>NUCLEOTIDE SEQUENCE</scope>
    <source>
        <strain evidence="11">CBS 1993</strain>
    </source>
</reference>
<dbReference type="GO" id="GO:0071162">
    <property type="term" value="C:CMG complex"/>
    <property type="evidence" value="ECO:0007669"/>
    <property type="project" value="EnsemblFungi"/>
</dbReference>
<dbReference type="CDD" id="cd21694">
    <property type="entry name" value="GINS_B_Psf2"/>
    <property type="match status" value="1"/>
</dbReference>
<keyword evidence="7 8" id="KW-0539">Nucleus</keyword>
<comment type="subunit">
    <text evidence="3">Component of the GINS complex which is a heterotetramer of SLD5, PSF1, PSF2 and PSF3.</text>
</comment>
<organism evidence="11 12">
    <name type="scientific">Kuraishia capsulata CBS 1993</name>
    <dbReference type="NCBI Taxonomy" id="1382522"/>
    <lineage>
        <taxon>Eukaryota</taxon>
        <taxon>Fungi</taxon>
        <taxon>Dikarya</taxon>
        <taxon>Ascomycota</taxon>
        <taxon>Saccharomycotina</taxon>
        <taxon>Pichiomycetes</taxon>
        <taxon>Pichiales</taxon>
        <taxon>Pichiaceae</taxon>
        <taxon>Kuraishia</taxon>
    </lineage>
</organism>
<evidence type="ECO:0000259" key="9">
    <source>
        <dbReference type="Pfam" id="PF05916"/>
    </source>
</evidence>
<reference evidence="11" key="1">
    <citation type="submission" date="2013-12" db="EMBL/GenBank/DDBJ databases">
        <authorList>
            <person name="Genoscope - CEA"/>
        </authorList>
    </citation>
    <scope>NUCLEOTIDE SEQUENCE</scope>
    <source>
        <strain evidence="11">CBS 1993</strain>
    </source>
</reference>
<dbReference type="HOGENOM" id="CLU_078274_1_1_1"/>
<dbReference type="GO" id="GO:0000811">
    <property type="term" value="C:GINS complex"/>
    <property type="evidence" value="ECO:0007669"/>
    <property type="project" value="EnsemblFungi"/>
</dbReference>
<sequence>MSIPAKLTQTLTPGEVNFLAENEMITILPRYSLDKLQLIGTRIPALRPMKREQVPIWLAIILKNQDKCNIVMPQWLTVRQLKAFYDQEVKNSDRFAQLPWHWIEISKALLEKASDDMPDKPHEIRTIIQDLREIRQLKARKGLKELNESYIQLDNLSLLEINELRPFIVKVMDQMRKLSDSVNSGEQ</sequence>
<dbReference type="FunFam" id="1.20.58.1020:FF:000001">
    <property type="entry name" value="DNA replication complex GINS protein PSF2"/>
    <property type="match status" value="1"/>
</dbReference>
<dbReference type="Pfam" id="PF05916">
    <property type="entry name" value="Sld5"/>
    <property type="match status" value="1"/>
</dbReference>
<evidence type="ECO:0000256" key="6">
    <source>
        <dbReference type="ARBA" id="ARBA00022829"/>
    </source>
</evidence>
<dbReference type="PANTHER" id="PTHR12772:SF0">
    <property type="entry name" value="DNA REPLICATION COMPLEX GINS PROTEIN PSF2"/>
    <property type="match status" value="1"/>
</dbReference>
<dbReference type="InterPro" id="IPR056784">
    <property type="entry name" value="PSF2_N"/>
</dbReference>
<dbReference type="GO" id="GO:0033260">
    <property type="term" value="P:nuclear DNA replication"/>
    <property type="evidence" value="ECO:0007669"/>
    <property type="project" value="EnsemblFungi"/>
</dbReference>
<dbReference type="PANTHER" id="PTHR12772">
    <property type="entry name" value="DNA REPLICATION COMPLEX GINS PROTEIN PSF2"/>
    <property type="match status" value="1"/>
</dbReference>
<dbReference type="EMBL" id="HG793128">
    <property type="protein sequence ID" value="CDK27612.1"/>
    <property type="molecule type" value="Genomic_DNA"/>
</dbReference>
<dbReference type="SUPFAM" id="SSF158573">
    <property type="entry name" value="GINS helical bundle-like"/>
    <property type="match status" value="1"/>
</dbReference>
<feature type="domain" description="GINS subunit" evidence="9">
    <location>
        <begin position="75"/>
        <end position="178"/>
    </location>
</feature>
<comment type="subcellular location">
    <subcellularLocation>
        <location evidence="1 8">Nucleus</location>
    </subcellularLocation>
</comment>
<protein>
    <recommendedName>
        <fullName evidence="4 8">DNA replication complex GINS protein PSF2</fullName>
    </recommendedName>
</protein>
<evidence type="ECO:0000313" key="11">
    <source>
        <dbReference type="EMBL" id="CDK27612.1"/>
    </source>
</evidence>
<gene>
    <name evidence="11" type="ORF">KUCA_T00003591001</name>
</gene>
<dbReference type="Gene3D" id="1.20.58.1020">
    <property type="match status" value="1"/>
</dbReference>
<dbReference type="FunFam" id="3.40.5.50:FF:000001">
    <property type="entry name" value="DNA replication complex GINS protein PSF2"/>
    <property type="match status" value="1"/>
</dbReference>
<dbReference type="InterPro" id="IPR007257">
    <property type="entry name" value="GINS_Psf2"/>
</dbReference>
<dbReference type="GeneID" id="34520993"/>
<dbReference type="Pfam" id="PF25005">
    <property type="entry name" value="PSF2_N"/>
    <property type="match status" value="1"/>
</dbReference>
<dbReference type="InterPro" id="IPR021151">
    <property type="entry name" value="GINS_A"/>
</dbReference>
<evidence type="ECO:0000256" key="1">
    <source>
        <dbReference type="ARBA" id="ARBA00004123"/>
    </source>
</evidence>
<dbReference type="Proteomes" id="UP000019384">
    <property type="component" value="Unassembled WGS sequence"/>
</dbReference>
<evidence type="ECO:0000256" key="8">
    <source>
        <dbReference type="PIRNR" id="PIRNR028998"/>
    </source>
</evidence>
<keyword evidence="6" id="KW-0159">Chromosome partition</keyword>
<dbReference type="PIRSF" id="PIRSF028998">
    <property type="entry name" value="GINS_Psf2_subgr"/>
    <property type="match status" value="1"/>
</dbReference>
<evidence type="ECO:0000256" key="3">
    <source>
        <dbReference type="ARBA" id="ARBA00011352"/>
    </source>
</evidence>
<dbReference type="GO" id="GO:0043596">
    <property type="term" value="C:nuclear replication fork"/>
    <property type="evidence" value="ECO:0007669"/>
    <property type="project" value="EnsemblFungi"/>
</dbReference>
<keyword evidence="12" id="KW-1185">Reference proteome</keyword>